<dbReference type="AlphaFoldDB" id="A0A8B8DIJ0"/>
<dbReference type="Pfam" id="PF13359">
    <property type="entry name" value="DDE_Tnp_4"/>
    <property type="match status" value="1"/>
</dbReference>
<proteinExistence type="predicted"/>
<protein>
    <submittedName>
        <fullName evidence="6">Uncharacterized protein LOC111126998</fullName>
    </submittedName>
</protein>
<dbReference type="PANTHER" id="PTHR23080">
    <property type="entry name" value="THAP DOMAIN PROTEIN"/>
    <property type="match status" value="1"/>
</dbReference>
<dbReference type="OrthoDB" id="6131358at2759"/>
<keyword evidence="2" id="KW-0479">Metal-binding</keyword>
<evidence type="ECO:0000256" key="1">
    <source>
        <dbReference type="ARBA" id="ARBA00001968"/>
    </source>
</evidence>
<dbReference type="GeneID" id="111126998"/>
<gene>
    <name evidence="6" type="primary">LOC111126998</name>
</gene>
<evidence type="ECO:0000259" key="4">
    <source>
        <dbReference type="Pfam" id="PF13359"/>
    </source>
</evidence>
<dbReference type="KEGG" id="cvn:111126998"/>
<comment type="cofactor">
    <cofactor evidence="1">
        <name>a divalent metal cation</name>
        <dbReference type="ChEBI" id="CHEBI:60240"/>
    </cofactor>
</comment>
<reference evidence="6" key="1">
    <citation type="submission" date="2025-08" db="UniProtKB">
        <authorList>
            <consortium name="RefSeq"/>
        </authorList>
    </citation>
    <scope>IDENTIFICATION</scope>
    <source>
        <tissue evidence="6">Whole sample</tissue>
    </source>
</reference>
<feature type="domain" description="DDE Tnp4" evidence="4">
    <location>
        <begin position="322"/>
        <end position="489"/>
    </location>
</feature>
<evidence type="ECO:0000256" key="3">
    <source>
        <dbReference type="SAM" id="MobiDB-lite"/>
    </source>
</evidence>
<evidence type="ECO:0000256" key="2">
    <source>
        <dbReference type="ARBA" id="ARBA00022723"/>
    </source>
</evidence>
<dbReference type="RefSeq" id="XP_022327673.1">
    <property type="nucleotide sequence ID" value="XM_022471965.1"/>
</dbReference>
<evidence type="ECO:0000313" key="5">
    <source>
        <dbReference type="Proteomes" id="UP000694844"/>
    </source>
</evidence>
<accession>A0A8B8DIJ0</accession>
<feature type="compositionally biased region" description="Polar residues" evidence="3">
    <location>
        <begin position="75"/>
        <end position="93"/>
    </location>
</feature>
<evidence type="ECO:0000313" key="6">
    <source>
        <dbReference type="RefSeq" id="XP_022327673.1"/>
    </source>
</evidence>
<name>A0A8B8DIJ0_CRAVI</name>
<organism evidence="5 6">
    <name type="scientific">Crassostrea virginica</name>
    <name type="common">Eastern oyster</name>
    <dbReference type="NCBI Taxonomy" id="6565"/>
    <lineage>
        <taxon>Eukaryota</taxon>
        <taxon>Metazoa</taxon>
        <taxon>Spiralia</taxon>
        <taxon>Lophotrochozoa</taxon>
        <taxon>Mollusca</taxon>
        <taxon>Bivalvia</taxon>
        <taxon>Autobranchia</taxon>
        <taxon>Pteriomorphia</taxon>
        <taxon>Ostreida</taxon>
        <taxon>Ostreoidea</taxon>
        <taxon>Ostreidae</taxon>
        <taxon>Crassostrea</taxon>
    </lineage>
</organism>
<feature type="region of interest" description="Disordered" evidence="3">
    <location>
        <begin position="66"/>
        <end position="93"/>
    </location>
</feature>
<sequence length="513" mass="58105">MPGTGRRAFYCVLCRKQTNHKERRKVTKEQKQILKKLVVSVCDDDVYCCNCRIKCHKQFKKGTQIKETQNKTNDKNYSPARTSASNNVRSPPSVTLPFPSTSTSHSSCFICKKGGPKLLVVPNSARNSIFLQRKLLFPYGARCCAKHILNGNLTSDSMEKIPVLSQVSLLNRSSITGILLYLREVVLKIKNSRIDFDDEENFSEQQYVSLTGLSKVSFDDLFSHVNGRVKNTSVRSPRNSLGIFLMKMKTGLSNGILSSIFNVSKASIRRAVTTVRRALMEEFVPQNIGFSHITREDVISRHTRPLAESLFGGTGTQALLVLDGTYIFIQKSMNFTFQRKTYSMHKGRPLVKPMVIVSTSGYYISVLGPYLARNNDASILNHIMKTNKEDVLNWIQENDVFIVDRGFRDSMAYLEELGMKAVMPSFMAKGEKQLSTHDANTSRLVTKIRWVVESANARIKRWKFLDRILPTSQVPYIADYIRIVCSISNKYFPPLSTGWSQTIHTHCSISVHL</sequence>
<dbReference type="InterPro" id="IPR027806">
    <property type="entry name" value="HARBI1_dom"/>
</dbReference>
<keyword evidence="5" id="KW-1185">Reference proteome</keyword>
<dbReference type="Proteomes" id="UP000694844">
    <property type="component" value="Chromosome 3"/>
</dbReference>
<dbReference type="GO" id="GO:0046872">
    <property type="term" value="F:metal ion binding"/>
    <property type="evidence" value="ECO:0007669"/>
    <property type="project" value="UniProtKB-KW"/>
</dbReference>